<dbReference type="RefSeq" id="WP_057872484.1">
    <property type="nucleotide sequence ID" value="NZ_AZGB01000026.1"/>
</dbReference>
<reference evidence="4 5" key="1">
    <citation type="journal article" date="2015" name="Genome Announc.">
        <title>Expanding the biotechnology potential of lactobacilli through comparative genomics of 213 strains and associated genera.</title>
        <authorList>
            <person name="Sun Z."/>
            <person name="Harris H.M."/>
            <person name="McCann A."/>
            <person name="Guo C."/>
            <person name="Argimon S."/>
            <person name="Zhang W."/>
            <person name="Yang X."/>
            <person name="Jeffery I.B."/>
            <person name="Cooney J.C."/>
            <person name="Kagawa T.F."/>
            <person name="Liu W."/>
            <person name="Song Y."/>
            <person name="Salvetti E."/>
            <person name="Wrobel A."/>
            <person name="Rasinkangas P."/>
            <person name="Parkhill J."/>
            <person name="Rea M.C."/>
            <person name="O'Sullivan O."/>
            <person name="Ritari J."/>
            <person name="Douillard F.P."/>
            <person name="Paul Ross R."/>
            <person name="Yang R."/>
            <person name="Briner A.E."/>
            <person name="Felis G.E."/>
            <person name="de Vos W.M."/>
            <person name="Barrangou R."/>
            <person name="Klaenhammer T.R."/>
            <person name="Caufield P.W."/>
            <person name="Cui Y."/>
            <person name="Zhang H."/>
            <person name="O'Toole P.W."/>
        </authorList>
    </citation>
    <scope>NUCLEOTIDE SEQUENCE [LARGE SCALE GENOMIC DNA]</scope>
    <source>
        <strain evidence="4 5">DSM 18630</strain>
    </source>
</reference>
<evidence type="ECO:0000256" key="2">
    <source>
        <dbReference type="PROSITE-ProRule" id="PRU00335"/>
    </source>
</evidence>
<dbReference type="InterPro" id="IPR009057">
    <property type="entry name" value="Homeodomain-like_sf"/>
</dbReference>
<feature type="domain" description="HTH tetR-type" evidence="3">
    <location>
        <begin position="11"/>
        <end position="71"/>
    </location>
</feature>
<dbReference type="Pfam" id="PF00440">
    <property type="entry name" value="TetR_N"/>
    <property type="match status" value="1"/>
</dbReference>
<dbReference type="EMBL" id="AZGB01000026">
    <property type="protein sequence ID" value="KRM04726.1"/>
    <property type="molecule type" value="Genomic_DNA"/>
</dbReference>
<dbReference type="AlphaFoldDB" id="A0A0R1VQ19"/>
<dbReference type="OrthoDB" id="9812484at2"/>
<sequence length="208" mass="24418">MPKDTFYHLDQAKKQRLFIAIKNEFSQKNFADSAISEIVKVAGIPRGSFYQYFEDKLDCYLYFVGQVQNERNQIFLNTLIANQGNLLLATKHFFTISIEDVLHGTYADFYQTMITAHDFRLHRFLKHGSRQQLVHDLYQHTDLDQLRVNDLEDFRYLIEMILNIFFRSIGSYFNNHSATPLTSVQIQERCLLMLDWLANGVSTTNKTN</sequence>
<dbReference type="GO" id="GO:0003677">
    <property type="term" value="F:DNA binding"/>
    <property type="evidence" value="ECO:0007669"/>
    <property type="project" value="UniProtKB-UniRule"/>
</dbReference>
<name>A0A0R1VQ19_9LACO</name>
<dbReference type="InterPro" id="IPR001647">
    <property type="entry name" value="HTH_TetR"/>
</dbReference>
<proteinExistence type="predicted"/>
<protein>
    <submittedName>
        <fullName evidence="4">Transcriptional regulator</fullName>
    </submittedName>
</protein>
<keyword evidence="1 2" id="KW-0238">DNA-binding</keyword>
<keyword evidence="5" id="KW-1185">Reference proteome</keyword>
<dbReference type="PROSITE" id="PS50977">
    <property type="entry name" value="HTH_TETR_2"/>
    <property type="match status" value="1"/>
</dbReference>
<feature type="DNA-binding region" description="H-T-H motif" evidence="2">
    <location>
        <begin position="34"/>
        <end position="53"/>
    </location>
</feature>
<dbReference type="Gene3D" id="1.10.357.10">
    <property type="entry name" value="Tetracycline Repressor, domain 2"/>
    <property type="match status" value="1"/>
</dbReference>
<evidence type="ECO:0000313" key="4">
    <source>
        <dbReference type="EMBL" id="KRM04726.1"/>
    </source>
</evidence>
<comment type="caution">
    <text evidence="4">The sequence shown here is derived from an EMBL/GenBank/DDBJ whole genome shotgun (WGS) entry which is preliminary data.</text>
</comment>
<gene>
    <name evidence="4" type="ORF">FC89_GL001971</name>
</gene>
<evidence type="ECO:0000313" key="5">
    <source>
        <dbReference type="Proteomes" id="UP000051451"/>
    </source>
</evidence>
<dbReference type="PATRIC" id="fig|1423750.3.peg.2013"/>
<evidence type="ECO:0000259" key="3">
    <source>
        <dbReference type="PROSITE" id="PS50977"/>
    </source>
</evidence>
<evidence type="ECO:0000256" key="1">
    <source>
        <dbReference type="ARBA" id="ARBA00023125"/>
    </source>
</evidence>
<dbReference type="SUPFAM" id="SSF46689">
    <property type="entry name" value="Homeodomain-like"/>
    <property type="match status" value="1"/>
</dbReference>
<dbReference type="Pfam" id="PF17924">
    <property type="entry name" value="TetR_C_19"/>
    <property type="match status" value="1"/>
</dbReference>
<organism evidence="4 5">
    <name type="scientific">Liquorilactobacillus ghanensis DSM 18630</name>
    <dbReference type="NCBI Taxonomy" id="1423750"/>
    <lineage>
        <taxon>Bacteria</taxon>
        <taxon>Bacillati</taxon>
        <taxon>Bacillota</taxon>
        <taxon>Bacilli</taxon>
        <taxon>Lactobacillales</taxon>
        <taxon>Lactobacillaceae</taxon>
        <taxon>Liquorilactobacillus</taxon>
    </lineage>
</organism>
<dbReference type="GeneID" id="98319766"/>
<dbReference type="STRING" id="1423750.FC89_GL001971"/>
<dbReference type="Proteomes" id="UP000051451">
    <property type="component" value="Unassembled WGS sequence"/>
</dbReference>
<accession>A0A0R1VQ19</accession>